<dbReference type="GO" id="GO:0003677">
    <property type="term" value="F:DNA binding"/>
    <property type="evidence" value="ECO:0007669"/>
    <property type="project" value="UniProtKB-KW"/>
</dbReference>
<name>A0A4P6JX46_KTERU</name>
<dbReference type="KEGG" id="kbs:EPA93_31135"/>
<dbReference type="InterPro" id="IPR041617">
    <property type="entry name" value="TPR_MalT"/>
</dbReference>
<accession>A0A4P6JX46</accession>
<reference evidence="6 7" key="1">
    <citation type="submission" date="2019-01" db="EMBL/GenBank/DDBJ databases">
        <title>Ktedonosporobacter rubrisoli SCAWS-G2.</title>
        <authorList>
            <person name="Huang Y."/>
            <person name="Yan B."/>
        </authorList>
    </citation>
    <scope>NUCLEOTIDE SEQUENCE [LARGE SCALE GENOMIC DNA]</scope>
    <source>
        <strain evidence="6 7">SCAWS-G2</strain>
    </source>
</reference>
<dbReference type="CDD" id="cd06170">
    <property type="entry name" value="LuxR_C_like"/>
    <property type="match status" value="1"/>
</dbReference>
<keyword evidence="3" id="KW-0804">Transcription</keyword>
<evidence type="ECO:0000256" key="3">
    <source>
        <dbReference type="ARBA" id="ARBA00023163"/>
    </source>
</evidence>
<feature type="compositionally biased region" description="Low complexity" evidence="4">
    <location>
        <begin position="986"/>
        <end position="996"/>
    </location>
</feature>
<dbReference type="AlphaFoldDB" id="A0A4P6JX46"/>
<dbReference type="Gene3D" id="3.40.50.300">
    <property type="entry name" value="P-loop containing nucleotide triphosphate hydrolases"/>
    <property type="match status" value="1"/>
</dbReference>
<dbReference type="InterPro" id="IPR059106">
    <property type="entry name" value="WHD_MalT"/>
</dbReference>
<feature type="region of interest" description="Disordered" evidence="4">
    <location>
        <begin position="103"/>
        <end position="133"/>
    </location>
</feature>
<dbReference type="PANTHER" id="PTHR44688">
    <property type="entry name" value="DNA-BINDING TRANSCRIPTIONAL ACTIVATOR DEVR_DOSR"/>
    <property type="match status" value="1"/>
</dbReference>
<dbReference type="PRINTS" id="PR00038">
    <property type="entry name" value="HTHLUXR"/>
</dbReference>
<dbReference type="InterPro" id="IPR016032">
    <property type="entry name" value="Sig_transdc_resp-reg_C-effctor"/>
</dbReference>
<dbReference type="PANTHER" id="PTHR44688:SF16">
    <property type="entry name" value="DNA-BINDING TRANSCRIPTIONAL ACTIVATOR DEVR_DOSR"/>
    <property type="match status" value="1"/>
</dbReference>
<evidence type="ECO:0000256" key="2">
    <source>
        <dbReference type="ARBA" id="ARBA00023125"/>
    </source>
</evidence>
<feature type="domain" description="HTH luxR-type" evidence="5">
    <location>
        <begin position="990"/>
        <end position="1055"/>
    </location>
</feature>
<dbReference type="PROSITE" id="PS00622">
    <property type="entry name" value="HTH_LUXR_1"/>
    <property type="match status" value="1"/>
</dbReference>
<evidence type="ECO:0000259" key="5">
    <source>
        <dbReference type="PROSITE" id="PS50043"/>
    </source>
</evidence>
<dbReference type="InterPro" id="IPR036388">
    <property type="entry name" value="WH-like_DNA-bd_sf"/>
</dbReference>
<feature type="compositionally biased region" description="Polar residues" evidence="4">
    <location>
        <begin position="116"/>
        <end position="133"/>
    </location>
</feature>
<dbReference type="GO" id="GO:0006355">
    <property type="term" value="P:regulation of DNA-templated transcription"/>
    <property type="evidence" value="ECO:0007669"/>
    <property type="project" value="InterPro"/>
</dbReference>
<dbReference type="Gene3D" id="1.10.10.10">
    <property type="entry name" value="Winged helix-like DNA-binding domain superfamily/Winged helix DNA-binding domain"/>
    <property type="match status" value="1"/>
</dbReference>
<dbReference type="Pfam" id="PF00196">
    <property type="entry name" value="GerE"/>
    <property type="match status" value="1"/>
</dbReference>
<dbReference type="InterPro" id="IPR000792">
    <property type="entry name" value="Tscrpt_reg_LuxR_C"/>
</dbReference>
<evidence type="ECO:0000256" key="1">
    <source>
        <dbReference type="ARBA" id="ARBA00023015"/>
    </source>
</evidence>
<dbReference type="OrthoDB" id="135557at2"/>
<dbReference type="Gene3D" id="1.25.40.10">
    <property type="entry name" value="Tetratricopeptide repeat domain"/>
    <property type="match status" value="1"/>
</dbReference>
<dbReference type="SUPFAM" id="SSF48452">
    <property type="entry name" value="TPR-like"/>
    <property type="match status" value="1"/>
</dbReference>
<protein>
    <submittedName>
        <fullName evidence="6">Transcriptional regulator</fullName>
    </submittedName>
</protein>
<evidence type="ECO:0000313" key="7">
    <source>
        <dbReference type="Proteomes" id="UP000290365"/>
    </source>
</evidence>
<feature type="region of interest" description="Disordered" evidence="4">
    <location>
        <begin position="976"/>
        <end position="996"/>
    </location>
</feature>
<dbReference type="InterPro" id="IPR011990">
    <property type="entry name" value="TPR-like_helical_dom_sf"/>
</dbReference>
<proteinExistence type="predicted"/>
<dbReference type="EMBL" id="CP035758">
    <property type="protein sequence ID" value="QBD80194.1"/>
    <property type="molecule type" value="Genomic_DNA"/>
</dbReference>
<dbReference type="InterPro" id="IPR027417">
    <property type="entry name" value="P-loop_NTPase"/>
</dbReference>
<evidence type="ECO:0000256" key="4">
    <source>
        <dbReference type="SAM" id="MobiDB-lite"/>
    </source>
</evidence>
<keyword evidence="7" id="KW-1185">Reference proteome</keyword>
<dbReference type="PROSITE" id="PS50043">
    <property type="entry name" value="HTH_LUXR_2"/>
    <property type="match status" value="1"/>
</dbReference>
<sequence length="1060" mass="120932">MPKPPAHALIWSAKKRCYLLHTPEHPPEPIISGNEEPWRVWLTTHSSFSFQGQQGRLNVLKEGRSRGTGYWYAYHTSSGQRRKRYLGPGVALTLTRLEEMAQALQDSKQEPLQPRSPRTASPASLQTSQVDNETLSSTVLQGDEINDFGMIMTRLSPPSLPATLIIRERLLSVMDTALSRPLTLLSASAGWGKTTLLSAWAHRHSQPVAWLSLEELDNDPTRFWVSLIAALRRWRPEIGERALALLAGRSLSAGVSMLLNELVDRNEQPSSIVLILDDYHVIDEPTIHASLSVFLKHLPSYVHLILSSRVDPDLPLSRLRVRGQLVEVRDTDLRFTREEAQHFLIEQMGLALEEREVVLLEAHTEGWIASLHLAALFLQKQTDLSAGVRMLRGNQRFLLDYLREEILASLSQDMQDFLLETSWLNPLSASLCDAVRGREDSAYLLEQVERANLFLQPLSESRQWYRYHALWAQAMQHEARLRLGASALHSLGQKASLWYEQQRMLPEAIEAALACEEFSRAAMLIERFLVPNSFHNAYHLLCSWLKRLPEEELQTRPDLCFQYALALLFTMDRRSPALWVQIEPLVQWAEQGFEAVKQKEKLGEVFQLHAGLAFFQADFTRMFALARQAQPLLLEDSLLYSDNILLRGLSSLLAGEMQRARQWLLEGYRRSKTLENHSSTFIASLWLGEVCLEQGELRTAEHYGWQAHALMDKESEFARQQLLLETGDLEPFFSSWAYHCLAQLSYERNELASTQKYLSQAQAVRAQPEEGVHMLTLGAFVQARLLHACGETTTALDLLSHWERHTRFSWAWRALRTCRAWLQLAQGDLSAVEQWAREKEQAEQSHGPEQEEFPLLYQQEEALLLVRLHLAQKKGEAALDELLPWKEKAQAQGRKRSVLETLILQALAHAVSQEAPQARTSLLEALQLAQPENVQRLFLDEGPTMERLLKTLLPELHEASLISFVRTLLRAFAEEPGTRSAKEVTPSPEESLPLEPLSDQEQRVLRLLVVGRSNPEIARELVISVNTVKTHIQSLYRKLNVHNRIEASEVVRRWSLLSYS</sequence>
<evidence type="ECO:0000313" key="6">
    <source>
        <dbReference type="EMBL" id="QBD80194.1"/>
    </source>
</evidence>
<gene>
    <name evidence="6" type="ORF">EPA93_31135</name>
</gene>
<dbReference type="Proteomes" id="UP000290365">
    <property type="component" value="Chromosome"/>
</dbReference>
<dbReference type="Pfam" id="PF25873">
    <property type="entry name" value="WHD_MalT"/>
    <property type="match status" value="1"/>
</dbReference>
<keyword evidence="1" id="KW-0805">Transcription regulation</keyword>
<dbReference type="InterPro" id="IPR041664">
    <property type="entry name" value="AAA_16"/>
</dbReference>
<dbReference type="Pfam" id="PF17874">
    <property type="entry name" value="TPR_MalT"/>
    <property type="match status" value="1"/>
</dbReference>
<keyword evidence="2" id="KW-0238">DNA-binding</keyword>
<dbReference type="SUPFAM" id="SSF52540">
    <property type="entry name" value="P-loop containing nucleoside triphosphate hydrolases"/>
    <property type="match status" value="1"/>
</dbReference>
<dbReference type="SMART" id="SM00421">
    <property type="entry name" value="HTH_LUXR"/>
    <property type="match status" value="1"/>
</dbReference>
<dbReference type="RefSeq" id="WP_129891260.1">
    <property type="nucleotide sequence ID" value="NZ_CP035758.1"/>
</dbReference>
<dbReference type="Pfam" id="PF13191">
    <property type="entry name" value="AAA_16"/>
    <property type="match status" value="1"/>
</dbReference>
<dbReference type="SUPFAM" id="SSF46894">
    <property type="entry name" value="C-terminal effector domain of the bipartite response regulators"/>
    <property type="match status" value="1"/>
</dbReference>
<organism evidence="6 7">
    <name type="scientific">Ktedonosporobacter rubrisoli</name>
    <dbReference type="NCBI Taxonomy" id="2509675"/>
    <lineage>
        <taxon>Bacteria</taxon>
        <taxon>Bacillati</taxon>
        <taxon>Chloroflexota</taxon>
        <taxon>Ktedonobacteria</taxon>
        <taxon>Ktedonobacterales</taxon>
        <taxon>Ktedonosporobacteraceae</taxon>
        <taxon>Ktedonosporobacter</taxon>
    </lineage>
</organism>